<dbReference type="InterPro" id="IPR043717">
    <property type="entry name" value="DUF5658"/>
</dbReference>
<organism evidence="3 4">
    <name type="scientific">Candidatus Methanoperedens nitratireducens</name>
    <dbReference type="NCBI Taxonomy" id="1392998"/>
    <lineage>
        <taxon>Archaea</taxon>
        <taxon>Methanobacteriati</taxon>
        <taxon>Methanobacteriota</taxon>
        <taxon>Stenosarchaea group</taxon>
        <taxon>Methanomicrobia</taxon>
        <taxon>Methanosarcinales</taxon>
        <taxon>ANME-2 cluster</taxon>
        <taxon>Candidatus Methanoperedentaceae</taxon>
        <taxon>Candidatus Methanoperedens</taxon>
    </lineage>
</organism>
<evidence type="ECO:0000313" key="3">
    <source>
        <dbReference type="EMBL" id="KCZ73431.1"/>
    </source>
</evidence>
<evidence type="ECO:0000313" key="4">
    <source>
        <dbReference type="Proteomes" id="UP000027153"/>
    </source>
</evidence>
<gene>
    <name evidence="3" type="ORF">ANME2D_00497</name>
</gene>
<keyword evidence="1" id="KW-0812">Transmembrane</keyword>
<sequence>MENGMKAKSIFLISIAFGLFYFGDIITTFWILKNGGYELNRYMAAIGFNGFVIFKTILIVIFSLMIYYLDRFKFYRESGMIIGMVLMSGLLATLYNLGFYGFGR</sequence>
<evidence type="ECO:0000256" key="1">
    <source>
        <dbReference type="SAM" id="Phobius"/>
    </source>
</evidence>
<comment type="caution">
    <text evidence="3">The sequence shown here is derived from an EMBL/GenBank/DDBJ whole genome shotgun (WGS) entry which is preliminary data.</text>
</comment>
<keyword evidence="1" id="KW-1133">Transmembrane helix</keyword>
<dbReference type="Pfam" id="PF18902">
    <property type="entry name" value="DUF5658"/>
    <property type="match status" value="1"/>
</dbReference>
<dbReference type="Proteomes" id="UP000027153">
    <property type="component" value="Unassembled WGS sequence"/>
</dbReference>
<proteinExistence type="predicted"/>
<feature type="transmembrane region" description="Helical" evidence="1">
    <location>
        <begin position="81"/>
        <end position="102"/>
    </location>
</feature>
<keyword evidence="4" id="KW-1185">Reference proteome</keyword>
<evidence type="ECO:0000259" key="2">
    <source>
        <dbReference type="Pfam" id="PF18902"/>
    </source>
</evidence>
<feature type="transmembrane region" description="Helical" evidence="1">
    <location>
        <begin position="44"/>
        <end position="69"/>
    </location>
</feature>
<dbReference type="RefSeq" id="WP_048088870.1">
    <property type="nucleotide sequence ID" value="NZ_JMIY01000001.1"/>
</dbReference>
<protein>
    <recommendedName>
        <fullName evidence="2">DUF5658 domain-containing protein</fullName>
    </recommendedName>
</protein>
<dbReference type="AlphaFoldDB" id="A0A062V309"/>
<feature type="transmembrane region" description="Helical" evidence="1">
    <location>
        <begin position="12"/>
        <end position="32"/>
    </location>
</feature>
<reference evidence="3 4" key="1">
    <citation type="journal article" date="2013" name="Nature">
        <title>Anaerobic oxidation of methane coupled to nitrate reduction in a novel archaeal lineage.</title>
        <authorList>
            <person name="Haroon M.F."/>
            <person name="Hu S."/>
            <person name="Shi Y."/>
            <person name="Imelfort M."/>
            <person name="Keller J."/>
            <person name="Hugenholtz P."/>
            <person name="Yuan Z."/>
            <person name="Tyson G.W."/>
        </authorList>
    </citation>
    <scope>NUCLEOTIDE SEQUENCE [LARGE SCALE GENOMIC DNA]</scope>
    <source>
        <strain evidence="3 4">ANME-2d</strain>
    </source>
</reference>
<accession>A0A062V309</accession>
<feature type="domain" description="DUF5658" evidence="2">
    <location>
        <begin position="15"/>
        <end position="98"/>
    </location>
</feature>
<dbReference type="EMBL" id="JMIY01000001">
    <property type="protein sequence ID" value="KCZ73431.1"/>
    <property type="molecule type" value="Genomic_DNA"/>
</dbReference>
<keyword evidence="1" id="KW-0472">Membrane</keyword>
<name>A0A062V309_9EURY</name>